<reference evidence="2" key="1">
    <citation type="submission" date="2021-02" db="EMBL/GenBank/DDBJ databases">
        <authorList>
            <person name="Dougan E. K."/>
            <person name="Rhodes N."/>
            <person name="Thang M."/>
            <person name="Chan C."/>
        </authorList>
    </citation>
    <scope>NUCLEOTIDE SEQUENCE</scope>
</reference>
<dbReference type="Proteomes" id="UP000604046">
    <property type="component" value="Unassembled WGS sequence"/>
</dbReference>
<proteinExistence type="predicted"/>
<sequence length="356" mass="37594">MLKILDGFAAGRYDFVYIPHDQHKDRNVALAFVNFVDHSTAKQAFTFFQNTRDPLLGAGLRVAEAHHQGLGENLAFFVARFGLREVENPSAPQVFKDGVRVDLLAALTEHVNVDLLAEAVQRLKISDKPKKSNQRPGRQPRNNWPAGDGRRTYSYRCEAASSRSTGQCSDGATGFMATGSAAYASAGPTPYRSAGPAAYSSAGPAGCASAGPAGYASAGPAGYAGYDSAGPAGYGYASAGPAASSHDGRYSCQMPGFLATGSATYASVPAASSAYTPHHGFGENWSMQAAPQLHRAPMTADTPTTGWRTISLVPISSAHHSLGHQLAWPTPEVFAPPRHPPDAHVYRDGPSPPMFM</sequence>
<keyword evidence="3" id="KW-1185">Reference proteome</keyword>
<comment type="caution">
    <text evidence="2">The sequence shown here is derived from an EMBL/GenBank/DDBJ whole genome shotgun (WGS) entry which is preliminary data.</text>
</comment>
<dbReference type="EMBL" id="CAJNDS010002396">
    <property type="protein sequence ID" value="CAE7459473.1"/>
    <property type="molecule type" value="Genomic_DNA"/>
</dbReference>
<organism evidence="2 3">
    <name type="scientific">Symbiodinium natans</name>
    <dbReference type="NCBI Taxonomy" id="878477"/>
    <lineage>
        <taxon>Eukaryota</taxon>
        <taxon>Sar</taxon>
        <taxon>Alveolata</taxon>
        <taxon>Dinophyceae</taxon>
        <taxon>Suessiales</taxon>
        <taxon>Symbiodiniaceae</taxon>
        <taxon>Symbiodinium</taxon>
    </lineage>
</organism>
<evidence type="ECO:0000313" key="3">
    <source>
        <dbReference type="Proteomes" id="UP000604046"/>
    </source>
</evidence>
<protein>
    <submittedName>
        <fullName evidence="2">ML3 protein</fullName>
    </submittedName>
</protein>
<feature type="region of interest" description="Disordered" evidence="1">
    <location>
        <begin position="126"/>
        <end position="150"/>
    </location>
</feature>
<dbReference type="AlphaFoldDB" id="A0A812S157"/>
<name>A0A812S157_9DINO</name>
<accession>A0A812S157</accession>
<gene>
    <name evidence="2" type="primary">ML3</name>
    <name evidence="2" type="ORF">SNAT2548_LOCUS25487</name>
</gene>
<evidence type="ECO:0000313" key="2">
    <source>
        <dbReference type="EMBL" id="CAE7459473.1"/>
    </source>
</evidence>
<evidence type="ECO:0000256" key="1">
    <source>
        <dbReference type="SAM" id="MobiDB-lite"/>
    </source>
</evidence>